<evidence type="ECO:0000313" key="2">
    <source>
        <dbReference type="EMBL" id="GET03697.1"/>
    </source>
</evidence>
<dbReference type="AlphaFoldDB" id="A0A8H3MGX8"/>
<comment type="caution">
    <text evidence="2">The sequence shown here is derived from an EMBL/GenBank/DDBJ whole genome shotgun (WGS) entry which is preliminary data.</text>
</comment>
<dbReference type="Proteomes" id="UP000615446">
    <property type="component" value="Unassembled WGS sequence"/>
</dbReference>
<sequence length="325" mass="38124">MKKLKNMKSQGFMNGAKKRSSIFDHDSDQVILDKMKEYEEKKIRSPFVEIAKLIPYDQRQICNRWRNYLNPKLCHKPLKEKEKQFINKWILKIEPSAKTKPKIDKQLKREDYSGKIIKRSKHKKYEKRIDWKILRLDLEKECGFLRSENILKNYWYPNLRRTKEEEQGEDDDLDVMQEDVEESKNMIVSSPCGDPVSSNELNNMTCITTMLPPHNASRSFSLPPISLPPISSILNNPSQPQRSRTLPDYSTQSRTLPPISSILNNPPQNFILPPTSFTSIEPSCLCDYSTQNRPRLPPISSILDMPPYDSSVYQRQNRYLEPLYR</sequence>
<feature type="compositionally biased region" description="Polar residues" evidence="1">
    <location>
        <begin position="239"/>
        <end position="255"/>
    </location>
</feature>
<protein>
    <recommendedName>
        <fullName evidence="4">HTH myb-type domain-containing protein</fullName>
    </recommendedName>
</protein>
<accession>A0A8H3MGX8</accession>
<organism evidence="2 3">
    <name type="scientific">Rhizophagus clarus</name>
    <dbReference type="NCBI Taxonomy" id="94130"/>
    <lineage>
        <taxon>Eukaryota</taxon>
        <taxon>Fungi</taxon>
        <taxon>Fungi incertae sedis</taxon>
        <taxon>Mucoromycota</taxon>
        <taxon>Glomeromycotina</taxon>
        <taxon>Glomeromycetes</taxon>
        <taxon>Glomerales</taxon>
        <taxon>Glomeraceae</taxon>
        <taxon>Rhizophagus</taxon>
    </lineage>
</organism>
<evidence type="ECO:0000313" key="3">
    <source>
        <dbReference type="Proteomes" id="UP000615446"/>
    </source>
</evidence>
<feature type="region of interest" description="Disordered" evidence="1">
    <location>
        <begin position="233"/>
        <end position="262"/>
    </location>
</feature>
<name>A0A8H3MGX8_9GLOM</name>
<gene>
    <name evidence="2" type="ORF">RCL2_003002500</name>
</gene>
<evidence type="ECO:0000256" key="1">
    <source>
        <dbReference type="SAM" id="MobiDB-lite"/>
    </source>
</evidence>
<dbReference type="EMBL" id="BLAL01000324">
    <property type="protein sequence ID" value="GET03697.1"/>
    <property type="molecule type" value="Genomic_DNA"/>
</dbReference>
<proteinExistence type="predicted"/>
<evidence type="ECO:0008006" key="4">
    <source>
        <dbReference type="Google" id="ProtNLM"/>
    </source>
</evidence>
<dbReference type="OrthoDB" id="2346020at2759"/>
<reference evidence="2" key="1">
    <citation type="submission" date="2019-10" db="EMBL/GenBank/DDBJ databases">
        <title>Conservation and host-specific expression of non-tandemly repeated heterogenous ribosome RNA gene in arbuscular mycorrhizal fungi.</title>
        <authorList>
            <person name="Maeda T."/>
            <person name="Kobayashi Y."/>
            <person name="Nakagawa T."/>
            <person name="Ezawa T."/>
            <person name="Yamaguchi K."/>
            <person name="Bino T."/>
            <person name="Nishimoto Y."/>
            <person name="Shigenobu S."/>
            <person name="Kawaguchi M."/>
        </authorList>
    </citation>
    <scope>NUCLEOTIDE SEQUENCE</scope>
    <source>
        <strain evidence="2">HR1</strain>
    </source>
</reference>